<dbReference type="AlphaFoldDB" id="A0A0D9XJ11"/>
<evidence type="ECO:0000259" key="8">
    <source>
        <dbReference type="Pfam" id="PF11960"/>
    </source>
</evidence>
<dbReference type="Pfam" id="PF00487">
    <property type="entry name" value="FA_desaturase"/>
    <property type="match status" value="1"/>
</dbReference>
<reference evidence="9 10" key="1">
    <citation type="submission" date="2012-08" db="EMBL/GenBank/DDBJ databases">
        <title>Oryza genome evolution.</title>
        <authorList>
            <person name="Wing R.A."/>
        </authorList>
    </citation>
    <scope>NUCLEOTIDE SEQUENCE</scope>
</reference>
<keyword evidence="4" id="KW-0560">Oxidoreductase</keyword>
<evidence type="ECO:0000256" key="2">
    <source>
        <dbReference type="ARBA" id="ARBA00005189"/>
    </source>
</evidence>
<dbReference type="GO" id="GO:0016717">
    <property type="term" value="F:oxidoreductase activity, acting on paired donors, with oxidation of a pair of donors resulting in the reduction of molecular oxygen to two molecules of water"/>
    <property type="evidence" value="ECO:0007669"/>
    <property type="project" value="InterPro"/>
</dbReference>
<comment type="similarity">
    <text evidence="3">Belongs to the fatty acid desaturase type 1 family.</text>
</comment>
<dbReference type="InterPro" id="IPR021863">
    <property type="entry name" value="FAS_N"/>
</dbReference>
<feature type="transmembrane region" description="Helical" evidence="6">
    <location>
        <begin position="211"/>
        <end position="231"/>
    </location>
</feature>
<evidence type="ECO:0000256" key="5">
    <source>
        <dbReference type="ARBA" id="ARBA00023136"/>
    </source>
</evidence>
<comment type="pathway">
    <text evidence="2">Lipid metabolism.</text>
</comment>
<evidence type="ECO:0000256" key="3">
    <source>
        <dbReference type="ARBA" id="ARBA00009295"/>
    </source>
</evidence>
<keyword evidence="6" id="KW-1133">Transmembrane helix</keyword>
<evidence type="ECO:0000313" key="9">
    <source>
        <dbReference type="EnsemblPlants" id="LPERR10G05280.1"/>
    </source>
</evidence>
<proteinExistence type="inferred from homology"/>
<dbReference type="CDD" id="cd03507">
    <property type="entry name" value="Delta12-FADS-like"/>
    <property type="match status" value="1"/>
</dbReference>
<dbReference type="GO" id="GO:0016020">
    <property type="term" value="C:membrane"/>
    <property type="evidence" value="ECO:0007669"/>
    <property type="project" value="UniProtKB-SubCell"/>
</dbReference>
<evidence type="ECO:0000256" key="6">
    <source>
        <dbReference type="SAM" id="Phobius"/>
    </source>
</evidence>
<feature type="transmembrane region" description="Helical" evidence="6">
    <location>
        <begin position="283"/>
        <end position="307"/>
    </location>
</feature>
<keyword evidence="6" id="KW-0812">Transmembrane</keyword>
<dbReference type="HOGENOM" id="CLU_033094_0_1_1"/>
<sequence>MFPCKEKGRGQEKPEEHPRPVYSSLQFCIPLNLRNMCTSKQITPHRAGSIAPVQRSPVEKPPFTLADIRKAIPPHCFRPSVVKSFSYLVHDLAIATGLLYFALVGIPALPSILHFIAWPLYWASQGCILFAVWVLAHECGHHAFTGYTVIDDTIGFILHSWLLAPYFSWKYSHKRHHSNTSSQECDEVFIPRLKSELPWYSQYVYKYNNPIARLVLLAVQLTVGWPMYLAFNTWGRSYPCFACHFDPWGPIYKGRERIYIIISDIGMVAVSLTLYKLAVAYGFWWVVHIYGIPLLVVNAWLVVVTYLHHTHRALPHYDSSEWDWLRGALATVDRDYGYLNRVFHHIADTHVAHHLFSTIPHYHAMEATRAIRPILGEYYQFDPTPIVKAIWREAKECIYIQTEDRKGVYWYDNKF</sequence>
<dbReference type="InterPro" id="IPR005804">
    <property type="entry name" value="FA_desaturase_dom"/>
</dbReference>
<feature type="domain" description="Fatty acid desaturase" evidence="7">
    <location>
        <begin position="117"/>
        <end position="379"/>
    </location>
</feature>
<feature type="transmembrane region" description="Helical" evidence="6">
    <location>
        <begin position="148"/>
        <end position="169"/>
    </location>
</feature>
<dbReference type="eggNOG" id="ENOG502QQNB">
    <property type="taxonomic scope" value="Eukaryota"/>
</dbReference>
<feature type="transmembrane region" description="Helical" evidence="6">
    <location>
        <begin position="115"/>
        <end position="136"/>
    </location>
</feature>
<dbReference type="EnsemblPlants" id="LPERR10G05280.1">
    <property type="protein sequence ID" value="LPERR10G05280.1"/>
    <property type="gene ID" value="LPERR10G05280"/>
</dbReference>
<evidence type="ECO:0000313" key="10">
    <source>
        <dbReference type="Proteomes" id="UP000032180"/>
    </source>
</evidence>
<dbReference type="PANTHER" id="PTHR32100">
    <property type="entry name" value="OMEGA-6 FATTY ACID DESATURASE, CHLOROPLASTIC"/>
    <property type="match status" value="1"/>
</dbReference>
<feature type="transmembrane region" description="Helical" evidence="6">
    <location>
        <begin position="87"/>
        <end position="109"/>
    </location>
</feature>
<evidence type="ECO:0000256" key="1">
    <source>
        <dbReference type="ARBA" id="ARBA00004370"/>
    </source>
</evidence>
<dbReference type="Proteomes" id="UP000032180">
    <property type="component" value="Chromosome 10"/>
</dbReference>
<name>A0A0D9XJ11_9ORYZ</name>
<reference evidence="9" key="3">
    <citation type="submission" date="2015-04" db="UniProtKB">
        <authorList>
            <consortium name="EnsemblPlants"/>
        </authorList>
    </citation>
    <scope>IDENTIFICATION</scope>
</reference>
<evidence type="ECO:0008006" key="11">
    <source>
        <dbReference type="Google" id="ProtNLM"/>
    </source>
</evidence>
<protein>
    <recommendedName>
        <fullName evidence="11">Fatty acid desaturase domain-containing protein</fullName>
    </recommendedName>
</protein>
<dbReference type="InterPro" id="IPR012171">
    <property type="entry name" value="Fatty_acid_desaturase"/>
</dbReference>
<feature type="transmembrane region" description="Helical" evidence="6">
    <location>
        <begin position="258"/>
        <end position="277"/>
    </location>
</feature>
<dbReference type="GO" id="GO:0006629">
    <property type="term" value="P:lipid metabolic process"/>
    <property type="evidence" value="ECO:0007669"/>
    <property type="project" value="InterPro"/>
</dbReference>
<dbReference type="Gramene" id="LPERR10G05280.1">
    <property type="protein sequence ID" value="LPERR10G05280.1"/>
    <property type="gene ID" value="LPERR10G05280"/>
</dbReference>
<feature type="domain" description="Fatty acid desaturase N-terminal" evidence="8">
    <location>
        <begin position="57"/>
        <end position="98"/>
    </location>
</feature>
<evidence type="ECO:0000259" key="7">
    <source>
        <dbReference type="Pfam" id="PF00487"/>
    </source>
</evidence>
<dbReference type="STRING" id="77586.A0A0D9XJ11"/>
<keyword evidence="10" id="KW-1185">Reference proteome</keyword>
<organism evidence="9 10">
    <name type="scientific">Leersia perrieri</name>
    <dbReference type="NCBI Taxonomy" id="77586"/>
    <lineage>
        <taxon>Eukaryota</taxon>
        <taxon>Viridiplantae</taxon>
        <taxon>Streptophyta</taxon>
        <taxon>Embryophyta</taxon>
        <taxon>Tracheophyta</taxon>
        <taxon>Spermatophyta</taxon>
        <taxon>Magnoliopsida</taxon>
        <taxon>Liliopsida</taxon>
        <taxon>Poales</taxon>
        <taxon>Poaceae</taxon>
        <taxon>BOP clade</taxon>
        <taxon>Oryzoideae</taxon>
        <taxon>Oryzeae</taxon>
        <taxon>Oryzinae</taxon>
        <taxon>Leersia</taxon>
    </lineage>
</organism>
<dbReference type="Pfam" id="PF11960">
    <property type="entry name" value="DUF3474"/>
    <property type="match status" value="1"/>
</dbReference>
<comment type="subcellular location">
    <subcellularLocation>
        <location evidence="1">Membrane</location>
    </subcellularLocation>
</comment>
<keyword evidence="5 6" id="KW-0472">Membrane</keyword>
<accession>A0A0D9XJ11</accession>
<evidence type="ECO:0000256" key="4">
    <source>
        <dbReference type="ARBA" id="ARBA00023002"/>
    </source>
</evidence>
<reference evidence="10" key="2">
    <citation type="submission" date="2013-12" db="EMBL/GenBank/DDBJ databases">
        <authorList>
            <person name="Yu Y."/>
            <person name="Lee S."/>
            <person name="de Baynast K."/>
            <person name="Wissotski M."/>
            <person name="Liu L."/>
            <person name="Talag J."/>
            <person name="Goicoechea J."/>
            <person name="Angelova A."/>
            <person name="Jetty R."/>
            <person name="Kudrna D."/>
            <person name="Golser W."/>
            <person name="Rivera L."/>
            <person name="Zhang J."/>
            <person name="Wing R."/>
        </authorList>
    </citation>
    <scope>NUCLEOTIDE SEQUENCE</scope>
</reference>